<name>A0A5K7XAD5_9BACT</name>
<evidence type="ECO:0000313" key="2">
    <source>
        <dbReference type="Proteomes" id="UP000326837"/>
    </source>
</evidence>
<proteinExistence type="predicted"/>
<dbReference type="KEGG" id="lpav:PLANPX_1313"/>
<accession>A0A5K7XAD5</accession>
<dbReference type="AlphaFoldDB" id="A0A5K7XAD5"/>
<gene>
    <name evidence="1" type="ORF">PLANPX_1313</name>
</gene>
<sequence>MFSAGGNPWKTSLTPTCRVAVTADATEQQQCRTWRRLT</sequence>
<reference evidence="2" key="1">
    <citation type="submission" date="2019-10" db="EMBL/GenBank/DDBJ databases">
        <title>Lacipirellula parvula gen. nov., sp. nov., representing a lineage of planctomycetes widespread in freshwater anoxic habitats, and description of the family Lacipirellulaceae.</title>
        <authorList>
            <person name="Dedysh S.N."/>
            <person name="Kulichevskaya I.S."/>
            <person name="Beletsky A.V."/>
            <person name="Rakitin A.L."/>
            <person name="Mardanov A.V."/>
            <person name="Ivanova A.A."/>
            <person name="Saltykova V.X."/>
            <person name="Rijpstra W.I.C."/>
            <person name="Sinninghe Damste J.S."/>
            <person name="Ravin N.V."/>
        </authorList>
    </citation>
    <scope>NUCLEOTIDE SEQUENCE [LARGE SCALE GENOMIC DNA]</scope>
    <source>
        <strain evidence="2">PX69</strain>
    </source>
</reference>
<dbReference type="Proteomes" id="UP000326837">
    <property type="component" value="Chromosome"/>
</dbReference>
<evidence type="ECO:0000313" key="1">
    <source>
        <dbReference type="EMBL" id="BBO31701.1"/>
    </source>
</evidence>
<keyword evidence="2" id="KW-1185">Reference proteome</keyword>
<organism evidence="1 2">
    <name type="scientific">Lacipirellula parvula</name>
    <dbReference type="NCBI Taxonomy" id="2650471"/>
    <lineage>
        <taxon>Bacteria</taxon>
        <taxon>Pseudomonadati</taxon>
        <taxon>Planctomycetota</taxon>
        <taxon>Planctomycetia</taxon>
        <taxon>Pirellulales</taxon>
        <taxon>Lacipirellulaceae</taxon>
        <taxon>Lacipirellula</taxon>
    </lineage>
</organism>
<dbReference type="EMBL" id="AP021861">
    <property type="protein sequence ID" value="BBO31701.1"/>
    <property type="molecule type" value="Genomic_DNA"/>
</dbReference>
<protein>
    <submittedName>
        <fullName evidence="1">Uncharacterized protein</fullName>
    </submittedName>
</protein>